<feature type="compositionally biased region" description="Gly residues" evidence="1">
    <location>
        <begin position="15"/>
        <end position="26"/>
    </location>
</feature>
<dbReference type="InterPro" id="IPR006059">
    <property type="entry name" value="SBP"/>
</dbReference>
<dbReference type="Gene3D" id="3.40.190.10">
    <property type="entry name" value="Periplasmic binding protein-like II"/>
    <property type="match status" value="1"/>
</dbReference>
<evidence type="ECO:0000313" key="2">
    <source>
        <dbReference type="EMBL" id="RIX53232.1"/>
    </source>
</evidence>
<dbReference type="Pfam" id="PF01547">
    <property type="entry name" value="SBP_bac_1"/>
    <property type="match status" value="1"/>
</dbReference>
<keyword evidence="3" id="KW-1185">Reference proteome</keyword>
<reference evidence="2 3" key="1">
    <citation type="submission" date="2018-09" db="EMBL/GenBank/DDBJ databases">
        <title>Paenibacillus aracenensis nov. sp. isolated from a cave in southern Spain.</title>
        <authorList>
            <person name="Jurado V."/>
            <person name="Gutierrez-Patricio S."/>
            <person name="Gonzalez-Pimentel J.L."/>
            <person name="Miller A.Z."/>
            <person name="Laiz L."/>
            <person name="Saiz-Jimenez C."/>
        </authorList>
    </citation>
    <scope>NUCLEOTIDE SEQUENCE [LARGE SCALE GENOMIC DNA]</scope>
    <source>
        <strain evidence="2 3">DSM 22867</strain>
    </source>
</reference>
<protein>
    <submittedName>
        <fullName evidence="2">Extracellular solute-binding protein</fullName>
    </submittedName>
</protein>
<feature type="compositionally biased region" description="Low complexity" evidence="1">
    <location>
        <begin position="27"/>
        <end position="37"/>
    </location>
</feature>
<dbReference type="Proteomes" id="UP000266482">
    <property type="component" value="Unassembled WGS sequence"/>
</dbReference>
<dbReference type="OrthoDB" id="2643984at2"/>
<name>A0A3A1V1E7_9BACL</name>
<feature type="region of interest" description="Disordered" evidence="1">
    <location>
        <begin position="15"/>
        <end position="38"/>
    </location>
</feature>
<dbReference type="PANTHER" id="PTHR43649:SF12">
    <property type="entry name" value="DIACETYLCHITOBIOSE BINDING PROTEIN DASA"/>
    <property type="match status" value="1"/>
</dbReference>
<dbReference type="SUPFAM" id="SSF53850">
    <property type="entry name" value="Periplasmic binding protein-like II"/>
    <property type="match status" value="1"/>
</dbReference>
<evidence type="ECO:0000313" key="3">
    <source>
        <dbReference type="Proteomes" id="UP000266482"/>
    </source>
</evidence>
<evidence type="ECO:0000256" key="1">
    <source>
        <dbReference type="SAM" id="MobiDB-lite"/>
    </source>
</evidence>
<gene>
    <name evidence="2" type="ORF">D3P08_11225</name>
</gene>
<dbReference type="InterPro" id="IPR050490">
    <property type="entry name" value="Bact_solute-bd_prot1"/>
</dbReference>
<comment type="caution">
    <text evidence="2">The sequence shown here is derived from an EMBL/GenBank/DDBJ whole genome shotgun (WGS) entry which is preliminary data.</text>
</comment>
<dbReference type="EMBL" id="QXQA01000005">
    <property type="protein sequence ID" value="RIX53232.1"/>
    <property type="molecule type" value="Genomic_DNA"/>
</dbReference>
<accession>A0A3A1V1E7</accession>
<sequence>MLAIVTVLSACGNSGNGGSNNGGNTGGDSSAAPSASAGTKQEQVTIKYYNWDNEAQAQSTRAMLDQFEQENPNIKVEHVVLVPGNSVEMLKKLDFLLSSGEAIDVISVPSLDAVIERASRGALEPLNSFYESEGLVPEEEYYVNPKIGDKYYGMQSTTTYQFVLLNKDALDEAGLPVPTYGWTWDDFREYAKKLNKGEGVDKRYGSYFHTWELYMNPPAQTVMKNPFRYEDGTTNFSDPSYKYFFQLRKDMETIDQSAKPYSDVLAAKLNYRTEFFNGDAAMVLAGSWMVPDPGNLEQYPHDFVTAFAPVPLPPAGAEPKDYEGGKYFVGGGHLTMGATSKHKEASFKLMRFMTTADSEHRAEFNGWKKADPNPLLDRLIGENKQMYDVESLKSTLFGENIQYLDASQVVTTFGSQLAKVLADNFSKFMLGNDSVDDIQKAMVDEATKVIQENTK</sequence>
<organism evidence="2 3">
    <name type="scientific">Paenibacillus nanensis</name>
    <dbReference type="NCBI Taxonomy" id="393251"/>
    <lineage>
        <taxon>Bacteria</taxon>
        <taxon>Bacillati</taxon>
        <taxon>Bacillota</taxon>
        <taxon>Bacilli</taxon>
        <taxon>Bacillales</taxon>
        <taxon>Paenibacillaceae</taxon>
        <taxon>Paenibacillus</taxon>
    </lineage>
</organism>
<proteinExistence type="predicted"/>
<dbReference type="AlphaFoldDB" id="A0A3A1V1E7"/>
<dbReference type="PANTHER" id="PTHR43649">
    <property type="entry name" value="ARABINOSE-BINDING PROTEIN-RELATED"/>
    <property type="match status" value="1"/>
</dbReference>